<feature type="domain" description="YncI copper-binding" evidence="2">
    <location>
        <begin position="21"/>
        <end position="165"/>
    </location>
</feature>
<gene>
    <name evidence="3" type="ORF">DS837_10440</name>
</gene>
<feature type="chain" id="PRO_5026979487" evidence="1">
    <location>
        <begin position="21"/>
        <end position="170"/>
    </location>
</feature>
<evidence type="ECO:0000256" key="1">
    <source>
        <dbReference type="SAM" id="SignalP"/>
    </source>
</evidence>
<reference evidence="3 4" key="1">
    <citation type="submission" date="2018-07" db="EMBL/GenBank/DDBJ databases">
        <title>Genome sequence of Roseomonas fauriae ATCC 49958.</title>
        <authorList>
            <person name="Sant'Anna F.H."/>
            <person name="Baldani J.I."/>
            <person name="Zilli J.E."/>
            <person name="Reis V.M."/>
            <person name="Hartmann A."/>
            <person name="Cruz L."/>
            <person name="de Souza E.M."/>
            <person name="de Oliveira Pedrosa F."/>
            <person name="Passaglia L.M.P."/>
        </authorList>
    </citation>
    <scope>NUCLEOTIDE SEQUENCE [LARGE SCALE GENOMIC DNA]</scope>
    <source>
        <strain evidence="3 4">ATCC 49958</strain>
    </source>
</reference>
<sequence length="170" mass="18287">MMRAALTAAVALAAPALAHAHVTLETGEAPAASYYKAVARIGHGCNGSPTKEIRIKVPDGMVSVKPMPKPGWEVSTVVGKLATPYESHGKTITEGVTEVRWSGGKLFDEHYDEFVFRGQLPDKPGETLYVPIVQICDQGESRWIEIPAAGQADKDLKEPAPAIRLMPKAK</sequence>
<comment type="caution">
    <text evidence="3">The sequence shown here is derived from an EMBL/GenBank/DDBJ whole genome shotgun (WGS) entry which is preliminary data.</text>
</comment>
<dbReference type="EMBL" id="QOKV01000005">
    <property type="protein sequence ID" value="KAA0686330.1"/>
    <property type="molecule type" value="Genomic_DNA"/>
</dbReference>
<dbReference type="AlphaFoldDB" id="A0A6L3B1Y8"/>
<proteinExistence type="predicted"/>
<evidence type="ECO:0000313" key="3">
    <source>
        <dbReference type="EMBL" id="KAA0686330.1"/>
    </source>
</evidence>
<dbReference type="InterPro" id="IPR038507">
    <property type="entry name" value="YcnI-like_sf"/>
</dbReference>
<name>A0A6L3B1Y8_AZOBR</name>
<accession>A0A6L3B1Y8</accession>
<dbReference type="Proteomes" id="UP000476837">
    <property type="component" value="Unassembled WGS sequence"/>
</dbReference>
<evidence type="ECO:0000259" key="2">
    <source>
        <dbReference type="Pfam" id="PF07987"/>
    </source>
</evidence>
<keyword evidence="1" id="KW-0732">Signal</keyword>
<organism evidence="3 4">
    <name type="scientific">Azospirillum brasilense</name>
    <dbReference type="NCBI Taxonomy" id="192"/>
    <lineage>
        <taxon>Bacteria</taxon>
        <taxon>Pseudomonadati</taxon>
        <taxon>Pseudomonadota</taxon>
        <taxon>Alphaproteobacteria</taxon>
        <taxon>Rhodospirillales</taxon>
        <taxon>Azospirillaceae</taxon>
        <taxon>Azospirillum</taxon>
    </lineage>
</organism>
<evidence type="ECO:0000313" key="4">
    <source>
        <dbReference type="Proteomes" id="UP000476837"/>
    </source>
</evidence>
<dbReference type="Pfam" id="PF07987">
    <property type="entry name" value="DUF1775"/>
    <property type="match status" value="1"/>
</dbReference>
<dbReference type="Gene3D" id="2.60.40.2230">
    <property type="entry name" value="Uncharacterised protein YcnI-like PF07987, DUF1775"/>
    <property type="match status" value="1"/>
</dbReference>
<protein>
    <submittedName>
        <fullName evidence="3">DUF1775 domain-containing protein</fullName>
    </submittedName>
</protein>
<dbReference type="CDD" id="cd08545">
    <property type="entry name" value="YcnI_like"/>
    <property type="match status" value="1"/>
</dbReference>
<feature type="signal peptide" evidence="1">
    <location>
        <begin position="1"/>
        <end position="20"/>
    </location>
</feature>
<dbReference type="InterPro" id="IPR012533">
    <property type="entry name" value="YcnI-copper_dom"/>
</dbReference>